<accession>A0ABQ3MAQ6</accession>
<evidence type="ECO:0000256" key="1">
    <source>
        <dbReference type="ARBA" id="ARBA00008814"/>
    </source>
</evidence>
<keyword evidence="4" id="KW-1185">Reference proteome</keyword>
<dbReference type="PANTHER" id="PTHR30535">
    <property type="entry name" value="VITAMIN B12-BINDING PROTEIN"/>
    <property type="match status" value="1"/>
</dbReference>
<evidence type="ECO:0000259" key="2">
    <source>
        <dbReference type="PROSITE" id="PS50983"/>
    </source>
</evidence>
<dbReference type="Gene3D" id="3.40.50.1980">
    <property type="entry name" value="Nitrogenase molybdenum iron protein domain"/>
    <property type="match status" value="2"/>
</dbReference>
<evidence type="ECO:0000313" key="3">
    <source>
        <dbReference type="EMBL" id="GHH37901.1"/>
    </source>
</evidence>
<gene>
    <name evidence="3" type="ORF">GCM10017790_82980</name>
</gene>
<proteinExistence type="inferred from homology"/>
<dbReference type="InterPro" id="IPR050902">
    <property type="entry name" value="ABC_Transporter_SBP"/>
</dbReference>
<feature type="domain" description="Fe/B12 periplasmic-binding" evidence="2">
    <location>
        <begin position="40"/>
        <end position="317"/>
    </location>
</feature>
<dbReference type="InterPro" id="IPR002491">
    <property type="entry name" value="ABC_transptr_periplasmic_BD"/>
</dbReference>
<name>A0ABQ3MAQ6_9PSEU</name>
<dbReference type="Proteomes" id="UP000635387">
    <property type="component" value="Unassembled WGS sequence"/>
</dbReference>
<organism evidence="3 4">
    <name type="scientific">Amycolatopsis oliviviridis</name>
    <dbReference type="NCBI Taxonomy" id="1471590"/>
    <lineage>
        <taxon>Bacteria</taxon>
        <taxon>Bacillati</taxon>
        <taxon>Actinomycetota</taxon>
        <taxon>Actinomycetes</taxon>
        <taxon>Pseudonocardiales</taxon>
        <taxon>Pseudonocardiaceae</taxon>
        <taxon>Amycolatopsis</taxon>
    </lineage>
</organism>
<dbReference type="SUPFAM" id="SSF53807">
    <property type="entry name" value="Helical backbone' metal receptor"/>
    <property type="match status" value="1"/>
</dbReference>
<dbReference type="RefSeq" id="WP_229908316.1">
    <property type="nucleotide sequence ID" value="NZ_BNAY01000016.1"/>
</dbReference>
<comment type="similarity">
    <text evidence="1">Belongs to the bacterial solute-binding protein 8 family.</text>
</comment>
<comment type="caution">
    <text evidence="3">The sequence shown here is derived from an EMBL/GenBank/DDBJ whole genome shotgun (WGS) entry which is preliminary data.</text>
</comment>
<protein>
    <submittedName>
        <fullName evidence="3">ABC transporter substrate-binding protein</fullName>
    </submittedName>
</protein>
<dbReference type="Pfam" id="PF01497">
    <property type="entry name" value="Peripla_BP_2"/>
    <property type="match status" value="1"/>
</dbReference>
<sequence length="317" mass="33673">MAGLLAVIAGCGATEPDVAAGGVTIENCGVQVRVDKPPQRAVALDQEVTETLLALGLRDRIAGTALRSGPVAEEYRADYAAIPMLNPKELTGEQLRAADPDFAVTAFVSDFTRERVGPREEFATLGVPTYVSSVDCPKFLPGKTPFERLFTDYENFGKIFGVPDRAAALIAKQREVVAEAEKAGAARAVKPTVAYLYSVYNGAPYVAGGSGLPADLSRMLGATNVFADVDSDWPEVGWEQIAARNPSVIVLGDLPDRGEEGDAAEEKIRIMRAHPVLSQLDAVRAGRFIVVPGLELDATVRSVHALKLISDGLAKLG</sequence>
<reference evidence="4" key="1">
    <citation type="journal article" date="2019" name="Int. J. Syst. Evol. Microbiol.">
        <title>The Global Catalogue of Microorganisms (GCM) 10K type strain sequencing project: providing services to taxonomists for standard genome sequencing and annotation.</title>
        <authorList>
            <consortium name="The Broad Institute Genomics Platform"/>
            <consortium name="The Broad Institute Genome Sequencing Center for Infectious Disease"/>
            <person name="Wu L."/>
            <person name="Ma J."/>
        </authorList>
    </citation>
    <scope>NUCLEOTIDE SEQUENCE [LARGE SCALE GENOMIC DNA]</scope>
    <source>
        <strain evidence="4">CGMCC 4.7683</strain>
    </source>
</reference>
<dbReference type="PROSITE" id="PS50983">
    <property type="entry name" value="FE_B12_PBP"/>
    <property type="match status" value="1"/>
</dbReference>
<dbReference type="EMBL" id="BNAY01000016">
    <property type="protein sequence ID" value="GHH37901.1"/>
    <property type="molecule type" value="Genomic_DNA"/>
</dbReference>
<evidence type="ECO:0000313" key="4">
    <source>
        <dbReference type="Proteomes" id="UP000635387"/>
    </source>
</evidence>
<dbReference type="PANTHER" id="PTHR30535:SF7">
    <property type="entry name" value="IRON(III) DICITRATE-BINDING PROTEIN"/>
    <property type="match status" value="1"/>
</dbReference>